<feature type="compositionally biased region" description="Basic and acidic residues" evidence="1">
    <location>
        <begin position="163"/>
        <end position="186"/>
    </location>
</feature>
<feature type="transmembrane region" description="Helical" evidence="2">
    <location>
        <begin position="125"/>
        <end position="150"/>
    </location>
</feature>
<sequence length="186" mass="19238">MLAPGLYLLGSLATGALGGLVWRTTTVLPGYTVQPDGKAVLSEYALTRVFEATAAYCLVGILGGLLLGLLAVLVLRRQGRWIVAWAVAGPLLAGLAAWAAGVLGGTPVSDRIAAASPGDVVPIDLALGTPVAVLVWPFLAMLPVLLWSAFSPDPDGTARRSGLRTDRRDDGGAELDQVGRGDLELE</sequence>
<gene>
    <name evidence="3" type="ORF">GA0111570_10530</name>
</gene>
<keyword evidence="2" id="KW-0472">Membrane</keyword>
<evidence type="ECO:0008006" key="5">
    <source>
        <dbReference type="Google" id="ProtNLM"/>
    </source>
</evidence>
<proteinExistence type="predicted"/>
<reference evidence="3 4" key="1">
    <citation type="submission" date="2016-06" db="EMBL/GenBank/DDBJ databases">
        <authorList>
            <person name="Olsen C.W."/>
            <person name="Carey S."/>
            <person name="Hinshaw L."/>
            <person name="Karasin A.I."/>
        </authorList>
    </citation>
    <scope>NUCLEOTIDE SEQUENCE [LARGE SCALE GENOMIC DNA]</scope>
    <source>
        <strain evidence="3 4">LZ-22</strain>
    </source>
</reference>
<evidence type="ECO:0000313" key="3">
    <source>
        <dbReference type="EMBL" id="SDB85226.1"/>
    </source>
</evidence>
<keyword evidence="4" id="KW-1185">Reference proteome</keyword>
<dbReference type="STRING" id="1577474.GA0111570_10530"/>
<accession>A0A1G6GVS0</accession>
<evidence type="ECO:0000256" key="2">
    <source>
        <dbReference type="SAM" id="Phobius"/>
    </source>
</evidence>
<feature type="transmembrane region" description="Helical" evidence="2">
    <location>
        <begin position="53"/>
        <end position="75"/>
    </location>
</feature>
<keyword evidence="2" id="KW-0812">Transmembrane</keyword>
<dbReference type="Proteomes" id="UP000199086">
    <property type="component" value="Unassembled WGS sequence"/>
</dbReference>
<evidence type="ECO:0000313" key="4">
    <source>
        <dbReference type="Proteomes" id="UP000199086"/>
    </source>
</evidence>
<feature type="region of interest" description="Disordered" evidence="1">
    <location>
        <begin position="154"/>
        <end position="186"/>
    </location>
</feature>
<name>A0A1G6GVS0_9ACTN</name>
<keyword evidence="2" id="KW-1133">Transmembrane helix</keyword>
<organism evidence="3 4">
    <name type="scientific">Raineyella antarctica</name>
    <dbReference type="NCBI Taxonomy" id="1577474"/>
    <lineage>
        <taxon>Bacteria</taxon>
        <taxon>Bacillati</taxon>
        <taxon>Actinomycetota</taxon>
        <taxon>Actinomycetes</taxon>
        <taxon>Propionibacteriales</taxon>
        <taxon>Propionibacteriaceae</taxon>
        <taxon>Raineyella</taxon>
    </lineage>
</organism>
<dbReference type="EMBL" id="FMYF01000005">
    <property type="protein sequence ID" value="SDB85226.1"/>
    <property type="molecule type" value="Genomic_DNA"/>
</dbReference>
<protein>
    <recommendedName>
        <fullName evidence="5">DUF2567 domain-containing protein</fullName>
    </recommendedName>
</protein>
<evidence type="ECO:0000256" key="1">
    <source>
        <dbReference type="SAM" id="MobiDB-lite"/>
    </source>
</evidence>
<dbReference type="AlphaFoldDB" id="A0A1G6GVS0"/>
<feature type="transmembrane region" description="Helical" evidence="2">
    <location>
        <begin position="82"/>
        <end position="105"/>
    </location>
</feature>